<dbReference type="PROSITE" id="PS51767">
    <property type="entry name" value="PEPTIDASE_A1"/>
    <property type="match status" value="1"/>
</dbReference>
<dbReference type="OrthoDB" id="2747330at2759"/>
<dbReference type="InterPro" id="IPR033121">
    <property type="entry name" value="PEPTIDASE_A1"/>
</dbReference>
<feature type="compositionally biased region" description="Low complexity" evidence="4">
    <location>
        <begin position="503"/>
        <end position="515"/>
    </location>
</feature>
<gene>
    <name evidence="6" type="ORF">GOP47_0022345</name>
</gene>
<dbReference type="GO" id="GO:0006508">
    <property type="term" value="P:proteolysis"/>
    <property type="evidence" value="ECO:0007669"/>
    <property type="project" value="UniProtKB-KW"/>
</dbReference>
<sequence>MPGSTTTAAERWNDGSFEMQMVYKYSQEFRDLTKGRPEWEHLASEEWPAPGSPEFYHTLALHDRHKRAAARNLLGNDTDVYSLAPVNATIYIPSLGGIHYTEIALGTPPKSFLVALDTGSDLLWVPCNCQQCSAADWASYGLNVNIDFAIYSPANSTSSKTVSCSSAMCKTTLSPSACEANNTTQPCTYVSNYISPNTSSSGTLVQDVVHLNPESGIGPSVSPNIYFGCGNLQTGDFLKGGAPNGLFGLGPEAYSVPRTLASSGVVRDVFSMCFSTPSAVGRLVFGRKPAASLQSTPLVPINPSLFYVLGLEDIVAGGVSLKVRGRVIFDTGTSLTTLPSEIIKVIGDALANKTTLKTWAFRYSESLQFSHCWNATTKAEQDSLSSLNFTFAGGGIWQIVDPLFAFIENDVNTFVCLGILPSDSLDAPPIIGYNFMAMYEYYFDMENSTFSWGPSDCSGSNATGTIEIPLISVPSPSPSPTPSNKAPSTSPTRVGETNDRLQAPSTNAPAASNAHTSSSQNVHMQFLCLLVCTIFFLSLANPNY</sequence>
<dbReference type="Pfam" id="PF14541">
    <property type="entry name" value="TAXi_C"/>
    <property type="match status" value="1"/>
</dbReference>
<proteinExistence type="inferred from homology"/>
<dbReference type="InterPro" id="IPR032799">
    <property type="entry name" value="TAXi_C"/>
</dbReference>
<dbReference type="InterPro" id="IPR021109">
    <property type="entry name" value="Peptidase_aspartic_dom_sf"/>
</dbReference>
<dbReference type="EMBL" id="JABFUD020000022">
    <property type="protein sequence ID" value="KAI5061806.1"/>
    <property type="molecule type" value="Genomic_DNA"/>
</dbReference>
<name>A0A9D4U575_ADICA</name>
<evidence type="ECO:0000256" key="1">
    <source>
        <dbReference type="ARBA" id="ARBA00007447"/>
    </source>
</evidence>
<dbReference type="Gene3D" id="2.40.70.10">
    <property type="entry name" value="Acid Proteases"/>
    <property type="match status" value="2"/>
</dbReference>
<dbReference type="InterPro" id="IPR001969">
    <property type="entry name" value="Aspartic_peptidase_AS"/>
</dbReference>
<comment type="caution">
    <text evidence="6">The sequence shown here is derived from an EMBL/GenBank/DDBJ whole genome shotgun (WGS) entry which is preliminary data.</text>
</comment>
<evidence type="ECO:0000256" key="4">
    <source>
        <dbReference type="SAM" id="MobiDB-lite"/>
    </source>
</evidence>
<evidence type="ECO:0000259" key="5">
    <source>
        <dbReference type="PROSITE" id="PS51767"/>
    </source>
</evidence>
<dbReference type="Proteomes" id="UP000886520">
    <property type="component" value="Chromosome 22"/>
</dbReference>
<dbReference type="InterPro" id="IPR034164">
    <property type="entry name" value="Pepsin-like_dom"/>
</dbReference>
<dbReference type="Pfam" id="PF14543">
    <property type="entry name" value="TAXi_N"/>
    <property type="match status" value="1"/>
</dbReference>
<dbReference type="AlphaFoldDB" id="A0A9D4U575"/>
<keyword evidence="3" id="KW-0645">Protease</keyword>
<feature type="active site" evidence="2">
    <location>
        <position position="330"/>
    </location>
</feature>
<feature type="compositionally biased region" description="Low complexity" evidence="4">
    <location>
        <begin position="482"/>
        <end position="492"/>
    </location>
</feature>
<comment type="similarity">
    <text evidence="1 3">Belongs to the peptidase A1 family.</text>
</comment>
<dbReference type="CDD" id="cd05471">
    <property type="entry name" value="pepsin_like"/>
    <property type="match status" value="1"/>
</dbReference>
<dbReference type="PRINTS" id="PR00792">
    <property type="entry name" value="PEPSIN"/>
</dbReference>
<feature type="domain" description="Peptidase A1" evidence="5">
    <location>
        <begin position="99"/>
        <end position="453"/>
    </location>
</feature>
<accession>A0A9D4U575</accession>
<dbReference type="PROSITE" id="PS00141">
    <property type="entry name" value="ASP_PROTEASE"/>
    <property type="match status" value="2"/>
</dbReference>
<dbReference type="InterPro" id="IPR001461">
    <property type="entry name" value="Aspartic_peptidase_A1"/>
</dbReference>
<dbReference type="InterPro" id="IPR032861">
    <property type="entry name" value="TAXi_N"/>
</dbReference>
<reference evidence="6" key="1">
    <citation type="submission" date="2021-01" db="EMBL/GenBank/DDBJ databases">
        <title>Adiantum capillus-veneris genome.</title>
        <authorList>
            <person name="Fang Y."/>
            <person name="Liao Q."/>
        </authorList>
    </citation>
    <scope>NUCLEOTIDE SEQUENCE</scope>
    <source>
        <strain evidence="6">H3</strain>
        <tissue evidence="6">Leaf</tissue>
    </source>
</reference>
<evidence type="ECO:0000256" key="3">
    <source>
        <dbReference type="RuleBase" id="RU000454"/>
    </source>
</evidence>
<dbReference type="GO" id="GO:0004190">
    <property type="term" value="F:aspartic-type endopeptidase activity"/>
    <property type="evidence" value="ECO:0007669"/>
    <property type="project" value="UniProtKB-KW"/>
</dbReference>
<organism evidence="6 7">
    <name type="scientific">Adiantum capillus-veneris</name>
    <name type="common">Maidenhair fern</name>
    <dbReference type="NCBI Taxonomy" id="13818"/>
    <lineage>
        <taxon>Eukaryota</taxon>
        <taxon>Viridiplantae</taxon>
        <taxon>Streptophyta</taxon>
        <taxon>Embryophyta</taxon>
        <taxon>Tracheophyta</taxon>
        <taxon>Polypodiopsida</taxon>
        <taxon>Polypodiidae</taxon>
        <taxon>Polypodiales</taxon>
        <taxon>Pteridineae</taxon>
        <taxon>Pteridaceae</taxon>
        <taxon>Vittarioideae</taxon>
        <taxon>Adiantum</taxon>
    </lineage>
</organism>
<dbReference type="PANTHER" id="PTHR13683">
    <property type="entry name" value="ASPARTYL PROTEASES"/>
    <property type="match status" value="1"/>
</dbReference>
<feature type="region of interest" description="Disordered" evidence="4">
    <location>
        <begin position="469"/>
        <end position="515"/>
    </location>
</feature>
<keyword evidence="7" id="KW-1185">Reference proteome</keyword>
<keyword evidence="3" id="KW-0378">Hydrolase</keyword>
<dbReference type="PANTHER" id="PTHR13683:SF232">
    <property type="entry name" value="OS09G0542100 PROTEIN"/>
    <property type="match status" value="1"/>
</dbReference>
<evidence type="ECO:0000313" key="6">
    <source>
        <dbReference type="EMBL" id="KAI5061806.1"/>
    </source>
</evidence>
<evidence type="ECO:0000313" key="7">
    <source>
        <dbReference type="Proteomes" id="UP000886520"/>
    </source>
</evidence>
<evidence type="ECO:0000256" key="2">
    <source>
        <dbReference type="PIRSR" id="PIRSR601461-1"/>
    </source>
</evidence>
<dbReference type="SUPFAM" id="SSF50630">
    <property type="entry name" value="Acid proteases"/>
    <property type="match status" value="1"/>
</dbReference>
<keyword evidence="3" id="KW-0064">Aspartyl protease</keyword>
<feature type="active site" evidence="2">
    <location>
        <position position="117"/>
    </location>
</feature>
<protein>
    <recommendedName>
        <fullName evidence="5">Peptidase A1 domain-containing protein</fullName>
    </recommendedName>
</protein>